<name>A0A926I2R4_9FIRM</name>
<dbReference type="SUPFAM" id="SSF51011">
    <property type="entry name" value="Glycosyl hydrolase domain"/>
    <property type="match status" value="1"/>
</dbReference>
<dbReference type="FunFam" id="3.90.400.10:FF:000002">
    <property type="entry name" value="Sucrose isomerase"/>
    <property type="match status" value="1"/>
</dbReference>
<evidence type="ECO:0000259" key="4">
    <source>
        <dbReference type="SMART" id="SM00642"/>
    </source>
</evidence>
<dbReference type="FunFam" id="3.20.20.80:FF:000064">
    <property type="entry name" value="Oligo-1,6-glucosidase"/>
    <property type="match status" value="1"/>
</dbReference>
<evidence type="ECO:0000256" key="3">
    <source>
        <dbReference type="ARBA" id="ARBA00023295"/>
    </source>
</evidence>
<dbReference type="Gene3D" id="3.90.400.10">
    <property type="entry name" value="Oligo-1,6-glucosidase, Domain 2"/>
    <property type="match status" value="1"/>
</dbReference>
<dbReference type="CDD" id="cd11333">
    <property type="entry name" value="AmyAc_SI_OligoGlu_DGase"/>
    <property type="match status" value="1"/>
</dbReference>
<dbReference type="SUPFAM" id="SSF51445">
    <property type="entry name" value="(Trans)glycosidases"/>
    <property type="match status" value="1"/>
</dbReference>
<evidence type="ECO:0000313" key="5">
    <source>
        <dbReference type="EMBL" id="MBC8559828.1"/>
    </source>
</evidence>
<comment type="similarity">
    <text evidence="1">Belongs to the glycosyl hydrolase 13 family.</text>
</comment>
<dbReference type="InterPro" id="IPR056300">
    <property type="entry name" value="SusG-like_C"/>
</dbReference>
<evidence type="ECO:0000256" key="2">
    <source>
        <dbReference type="ARBA" id="ARBA00022801"/>
    </source>
</evidence>
<dbReference type="Pfam" id="PF00128">
    <property type="entry name" value="Alpha-amylase"/>
    <property type="match status" value="1"/>
</dbReference>
<gene>
    <name evidence="5" type="ORF">H8710_07060</name>
</gene>
<dbReference type="PANTHER" id="PTHR10357:SF179">
    <property type="entry name" value="NEUTRAL AND BASIC AMINO ACID TRANSPORT PROTEIN RBAT"/>
    <property type="match status" value="1"/>
</dbReference>
<dbReference type="PANTHER" id="PTHR10357">
    <property type="entry name" value="ALPHA-AMYLASE FAMILY MEMBER"/>
    <property type="match status" value="1"/>
</dbReference>
<dbReference type="SMART" id="SM00642">
    <property type="entry name" value="Aamy"/>
    <property type="match status" value="1"/>
</dbReference>
<dbReference type="Gene3D" id="3.20.20.80">
    <property type="entry name" value="Glycosidases"/>
    <property type="match status" value="1"/>
</dbReference>
<protein>
    <submittedName>
        <fullName evidence="5">Alpha-glucosidase</fullName>
    </submittedName>
</protein>
<keyword evidence="3" id="KW-0326">Glycosidase</keyword>
<dbReference type="InterPro" id="IPR017853">
    <property type="entry name" value="GH"/>
</dbReference>
<dbReference type="Proteomes" id="UP000610760">
    <property type="component" value="Unassembled WGS sequence"/>
</dbReference>
<dbReference type="RefSeq" id="WP_249294810.1">
    <property type="nucleotide sequence ID" value="NZ_JACRSV010000002.1"/>
</dbReference>
<sequence length="557" mass="63436">MNQKWWQDAIVYQIYPRSFYDLDGDGIGDIPGIIEKLDYIKDLGCNVVWLCPVYESPMKDNGYDIADYYKIDPRFGTNEDVYRLIDEAGKRNIKIIMDLVINHCSSEHEWFKQALKDPTGPYGKYFIVKEGKDGNPPNNWRSIFGGSVWEPIPGTDLFYFHTFAKEQPDLNWETKELREELYSMVNWWLDKGLGGFRVDAITYIKKDPAFPSAPADGPDGLTNANPYSQNYLGIGAFLSELRDRCFKPHNCLTVAEAPGVPADELPDYIGEDGYFSMIFDFSYADMDVIPGGDWHHRRLFTAKEFRDTVFETQLDLQKAGWGANYLENHDQPRSLNKYLPEDSINYHSTTMLGTFYFFLRGTPYIYQGEELGMVNANWESIDDLDDIQTKDQYQRALAAGLSVEEAMAVVNRRSRDNSRTPFPWTGGLNAGFTEGTPWLPVAGGHVAVNAETEGKEPESVLSYYKKMVALRKNAKWRDALVLGDFKPCLTENDCVAAYLREQNGQQVLVLCNFSGEENLVKTDIVVGEVLLSNYGELQMEHKGLMLKPWQAVVFSVE</sequence>
<comment type="caution">
    <text evidence="5">The sequence shown here is derived from an EMBL/GenBank/DDBJ whole genome shotgun (WGS) entry which is preliminary data.</text>
</comment>
<accession>A0A926I2R4</accession>
<dbReference type="InterPro" id="IPR013780">
    <property type="entry name" value="Glyco_hydro_b"/>
</dbReference>
<evidence type="ECO:0000313" key="6">
    <source>
        <dbReference type="Proteomes" id="UP000610760"/>
    </source>
</evidence>
<evidence type="ECO:0000256" key="1">
    <source>
        <dbReference type="ARBA" id="ARBA00008061"/>
    </source>
</evidence>
<dbReference type="GO" id="GO:0009313">
    <property type="term" value="P:oligosaccharide catabolic process"/>
    <property type="evidence" value="ECO:0007669"/>
    <property type="project" value="TreeGrafter"/>
</dbReference>
<dbReference type="InterPro" id="IPR006047">
    <property type="entry name" value="GH13_cat_dom"/>
</dbReference>
<dbReference type="Pfam" id="PF23915">
    <property type="entry name" value="SusG_C"/>
    <property type="match status" value="1"/>
</dbReference>
<dbReference type="EMBL" id="JACRSV010000002">
    <property type="protein sequence ID" value="MBC8559828.1"/>
    <property type="molecule type" value="Genomic_DNA"/>
</dbReference>
<reference evidence="5" key="1">
    <citation type="submission" date="2020-08" db="EMBL/GenBank/DDBJ databases">
        <title>Genome public.</title>
        <authorList>
            <person name="Liu C."/>
            <person name="Sun Q."/>
        </authorList>
    </citation>
    <scope>NUCLEOTIDE SEQUENCE</scope>
    <source>
        <strain evidence="5">NSJ-33</strain>
    </source>
</reference>
<dbReference type="GO" id="GO:0004556">
    <property type="term" value="F:alpha-amylase activity"/>
    <property type="evidence" value="ECO:0007669"/>
    <property type="project" value="TreeGrafter"/>
</dbReference>
<dbReference type="InterPro" id="IPR045857">
    <property type="entry name" value="O16G_dom_2"/>
</dbReference>
<keyword evidence="2" id="KW-0378">Hydrolase</keyword>
<proteinExistence type="inferred from homology"/>
<feature type="domain" description="Glycosyl hydrolase family 13 catalytic" evidence="4">
    <location>
        <begin position="13"/>
        <end position="419"/>
    </location>
</feature>
<dbReference type="Gene3D" id="2.60.40.1180">
    <property type="entry name" value="Golgi alpha-mannosidase II"/>
    <property type="match status" value="1"/>
</dbReference>
<dbReference type="AlphaFoldDB" id="A0A926I2R4"/>
<keyword evidence="6" id="KW-1185">Reference proteome</keyword>
<organism evidence="5 6">
    <name type="scientific">Fumia xinanensis</name>
    <dbReference type="NCBI Taxonomy" id="2763659"/>
    <lineage>
        <taxon>Bacteria</taxon>
        <taxon>Bacillati</taxon>
        <taxon>Bacillota</taxon>
        <taxon>Clostridia</taxon>
        <taxon>Eubacteriales</taxon>
        <taxon>Oscillospiraceae</taxon>
        <taxon>Fumia</taxon>
    </lineage>
</organism>